<sequence length="56" mass="6281">MALEEVSASRSLGMTWCVTNPPHLPTPFHAPPPKCPFPLLQYVNRSNIHKHRCGCI</sequence>
<name>A0A2P2QXG8_RHIMU</name>
<dbReference type="EMBL" id="GGEC01091117">
    <property type="protein sequence ID" value="MBX71601.1"/>
    <property type="molecule type" value="Transcribed_RNA"/>
</dbReference>
<evidence type="ECO:0000313" key="1">
    <source>
        <dbReference type="EMBL" id="MBX71601.1"/>
    </source>
</evidence>
<proteinExistence type="predicted"/>
<organism evidence="1">
    <name type="scientific">Rhizophora mucronata</name>
    <name type="common">Asiatic mangrove</name>
    <dbReference type="NCBI Taxonomy" id="61149"/>
    <lineage>
        <taxon>Eukaryota</taxon>
        <taxon>Viridiplantae</taxon>
        <taxon>Streptophyta</taxon>
        <taxon>Embryophyta</taxon>
        <taxon>Tracheophyta</taxon>
        <taxon>Spermatophyta</taxon>
        <taxon>Magnoliopsida</taxon>
        <taxon>eudicotyledons</taxon>
        <taxon>Gunneridae</taxon>
        <taxon>Pentapetalae</taxon>
        <taxon>rosids</taxon>
        <taxon>fabids</taxon>
        <taxon>Malpighiales</taxon>
        <taxon>Rhizophoraceae</taxon>
        <taxon>Rhizophora</taxon>
    </lineage>
</organism>
<protein>
    <submittedName>
        <fullName evidence="1">Uncharacterized protein</fullName>
    </submittedName>
</protein>
<reference evidence="1" key="1">
    <citation type="submission" date="2018-02" db="EMBL/GenBank/DDBJ databases">
        <title>Rhizophora mucronata_Transcriptome.</title>
        <authorList>
            <person name="Meera S.P."/>
            <person name="Sreeshan A."/>
            <person name="Augustine A."/>
        </authorList>
    </citation>
    <scope>NUCLEOTIDE SEQUENCE</scope>
    <source>
        <tissue evidence="1">Leaf</tissue>
    </source>
</reference>
<dbReference type="AlphaFoldDB" id="A0A2P2QXG8"/>
<accession>A0A2P2QXG8</accession>